<feature type="compositionally biased region" description="Basic and acidic residues" evidence="1">
    <location>
        <begin position="204"/>
        <end position="213"/>
    </location>
</feature>
<feature type="compositionally biased region" description="Basic and acidic residues" evidence="1">
    <location>
        <begin position="230"/>
        <end position="251"/>
    </location>
</feature>
<dbReference type="SUPFAM" id="SSF50978">
    <property type="entry name" value="WD40 repeat-like"/>
    <property type="match status" value="1"/>
</dbReference>
<dbReference type="Proteomes" id="UP001159427">
    <property type="component" value="Unassembled WGS sequence"/>
</dbReference>
<evidence type="ECO:0000313" key="2">
    <source>
        <dbReference type="EMBL" id="CAH3143691.1"/>
    </source>
</evidence>
<sequence length="534" mass="58545">MGCDKKETMNPNTRCVSFVENLQLEISDSLFNESILLADVDNDDDYELVVGQINGDLLIFKGSSQKPWRTCRKLGMITCVGVGDLWNQASGRLPTGAEQKRKAASEACQVWTGGDEKAGEPLDFALMLPNPPTCNYPITTSSSEDSLEPVSSQLLPSNCKVVLLADVDGDGSLKLITGHADRVVHVHKLQADQNTEASVQEKLLTETEEDKKKVNSATLASSSSQSSKQDAPKDNTKEKMERKNSKQEEKVSLVGNKNGKEQISLKGGSEKPCAFGWSFVSLKTWTVSYQINSLVVFDVMKTRYLLASQPGGTYAILMSSALNQQEAPEEKISCSPSSSILNQLPVLWGRNKGIPTNLITLKCHDSAGTELANSTLADQAPSYLVLCNQDGQLVFMSANKNHSWSMRVDQGNYKLFALSKLDITKDGNEEVAICSWDGVTYFVDYLRNVVQFKFGENVLAFCAGYYAYNAGNNLSALVYVTSFNRIVVYWNARLSAMVPASSGIKMKRNTSKDRESRTAVSTETADSINSNQNT</sequence>
<feature type="compositionally biased region" description="Polar residues" evidence="1">
    <location>
        <begin position="518"/>
        <end position="534"/>
    </location>
</feature>
<dbReference type="InterPro" id="IPR031793">
    <property type="entry name" value="KICSTOR_ITFG2"/>
</dbReference>
<keyword evidence="3" id="KW-1185">Reference proteome</keyword>
<dbReference type="PANTHER" id="PTHR16317:SF1">
    <property type="entry name" value="KICSTOR COMPLEX PROTEIN ITFG2"/>
    <property type="match status" value="1"/>
</dbReference>
<accession>A0ABN8PH35</accession>
<name>A0ABN8PH35_9CNID</name>
<dbReference type="Pfam" id="PF15907">
    <property type="entry name" value="Itfg2"/>
    <property type="match status" value="2"/>
</dbReference>
<evidence type="ECO:0000313" key="3">
    <source>
        <dbReference type="Proteomes" id="UP001159427"/>
    </source>
</evidence>
<protein>
    <recommendedName>
        <fullName evidence="4">Integrin alpha FG-GAP repeat containing 2</fullName>
    </recommendedName>
</protein>
<reference evidence="2 3" key="1">
    <citation type="submission" date="2022-05" db="EMBL/GenBank/DDBJ databases">
        <authorList>
            <consortium name="Genoscope - CEA"/>
            <person name="William W."/>
        </authorList>
    </citation>
    <scope>NUCLEOTIDE SEQUENCE [LARGE SCALE GENOMIC DNA]</scope>
</reference>
<evidence type="ECO:0008006" key="4">
    <source>
        <dbReference type="Google" id="ProtNLM"/>
    </source>
</evidence>
<dbReference type="EMBL" id="CALNXI010000858">
    <property type="protein sequence ID" value="CAH3143691.1"/>
    <property type="molecule type" value="Genomic_DNA"/>
</dbReference>
<dbReference type="InterPro" id="IPR036322">
    <property type="entry name" value="WD40_repeat_dom_sf"/>
</dbReference>
<proteinExistence type="predicted"/>
<feature type="region of interest" description="Disordered" evidence="1">
    <location>
        <begin position="507"/>
        <end position="534"/>
    </location>
</feature>
<feature type="region of interest" description="Disordered" evidence="1">
    <location>
        <begin position="204"/>
        <end position="255"/>
    </location>
</feature>
<organism evidence="2 3">
    <name type="scientific">Porites evermanni</name>
    <dbReference type="NCBI Taxonomy" id="104178"/>
    <lineage>
        <taxon>Eukaryota</taxon>
        <taxon>Metazoa</taxon>
        <taxon>Cnidaria</taxon>
        <taxon>Anthozoa</taxon>
        <taxon>Hexacorallia</taxon>
        <taxon>Scleractinia</taxon>
        <taxon>Fungiina</taxon>
        <taxon>Poritidae</taxon>
        <taxon>Porites</taxon>
    </lineage>
</organism>
<evidence type="ECO:0000256" key="1">
    <source>
        <dbReference type="SAM" id="MobiDB-lite"/>
    </source>
</evidence>
<comment type="caution">
    <text evidence="2">The sequence shown here is derived from an EMBL/GenBank/DDBJ whole genome shotgun (WGS) entry which is preliminary data.</text>
</comment>
<gene>
    <name evidence="2" type="ORF">PEVE_00042909</name>
</gene>
<dbReference type="PANTHER" id="PTHR16317">
    <property type="entry name" value="INTEGRIN ALPHA REPEAT DOMAIN-CONTAINING"/>
    <property type="match status" value="1"/>
</dbReference>